<accession>D9PM40</accession>
<comment type="caution">
    <text evidence="2">The sequence shown here is derived from an EMBL/GenBank/DDBJ whole genome shotgun (WGS) entry which is preliminary data.</text>
</comment>
<reference evidence="2" key="2">
    <citation type="journal article" date="2011" name="Microb. Ecol.">
        <title>Taxonomic and Functional Metagenomic Profiling of the Microbial Community in the Anoxic Sediment of a Sub-saline Shallow Lake (Laguna de Carrizo, Central Spain).</title>
        <authorList>
            <person name="Ferrer M."/>
            <person name="Guazzaroni M.E."/>
            <person name="Richter M."/>
            <person name="Garcia-Salamanca A."/>
            <person name="Yarza P."/>
            <person name="Suarez-Suarez A."/>
            <person name="Solano J."/>
            <person name="Alcaide M."/>
            <person name="van Dillewijn P."/>
            <person name="Molina-Henares M.A."/>
            <person name="Lopez-Cortes N."/>
            <person name="Al-Ramahi Y."/>
            <person name="Guerrero C."/>
            <person name="Acosta A."/>
            <person name="de Eugenio L.I."/>
            <person name="Martinez V."/>
            <person name="Marques S."/>
            <person name="Rojo F."/>
            <person name="Santero E."/>
            <person name="Genilloud O."/>
            <person name="Perez-Perez J."/>
            <person name="Rossello-Mora R."/>
            <person name="Ramos J.L."/>
        </authorList>
    </citation>
    <scope>NUCLEOTIDE SEQUENCE</scope>
</reference>
<dbReference type="InterPro" id="IPR029060">
    <property type="entry name" value="PIN-like_dom_sf"/>
</dbReference>
<dbReference type="Pfam" id="PF18477">
    <property type="entry name" value="PIN_9"/>
    <property type="match status" value="1"/>
</dbReference>
<dbReference type="InterPro" id="IPR041120">
    <property type="entry name" value="PIN_9"/>
</dbReference>
<gene>
    <name evidence="2" type="ORF">LDC_2618</name>
</gene>
<evidence type="ECO:0000313" key="2">
    <source>
        <dbReference type="EMBL" id="EFK95396.1"/>
    </source>
</evidence>
<dbReference type="AlphaFoldDB" id="D9PM40"/>
<protein>
    <recommendedName>
        <fullName evidence="1">VapC9 PIN-like domain-containing protein</fullName>
    </recommendedName>
</protein>
<dbReference type="SUPFAM" id="SSF88723">
    <property type="entry name" value="PIN domain-like"/>
    <property type="match status" value="1"/>
</dbReference>
<dbReference type="EMBL" id="ADZX01000791">
    <property type="protein sequence ID" value="EFK95396.1"/>
    <property type="molecule type" value="Genomic_DNA"/>
</dbReference>
<dbReference type="CDD" id="cd09879">
    <property type="entry name" value="PIN_VapC_AF0591-like"/>
    <property type="match status" value="1"/>
</dbReference>
<reference evidence="2" key="1">
    <citation type="submission" date="2010-07" db="EMBL/GenBank/DDBJ databases">
        <authorList>
            <consortium name="CONSOLIDER consortium CSD2007-00005"/>
            <person name="Guazzaroni M.-E."/>
            <person name="Richter M."/>
            <person name="Garcia-Salamanca A."/>
            <person name="Yarza P."/>
            <person name="Ferrer M."/>
        </authorList>
    </citation>
    <scope>NUCLEOTIDE SEQUENCE</scope>
</reference>
<feature type="domain" description="VapC9 PIN-like" evidence="1">
    <location>
        <begin position="4"/>
        <end position="118"/>
    </location>
</feature>
<organism evidence="2">
    <name type="scientific">sediment metagenome</name>
    <dbReference type="NCBI Taxonomy" id="749907"/>
    <lineage>
        <taxon>unclassified sequences</taxon>
        <taxon>metagenomes</taxon>
        <taxon>ecological metagenomes</taxon>
    </lineage>
</organism>
<name>D9PM40_9ZZZZ</name>
<proteinExistence type="predicted"/>
<dbReference type="Gene3D" id="3.40.50.1010">
    <property type="entry name" value="5'-nuclease"/>
    <property type="match status" value="1"/>
</dbReference>
<sequence>MKTIIIDTNLLIDCAKFRIDIEKELTRILDFSYTIAILDRTMEELEKIATQKTKEGMAAKLAKTILMTKHITVIPTQGGYTDKRLLELADENHIIATNDKEIKQKLKQKKQPVIIIRGQQKLEMMDV</sequence>
<evidence type="ECO:0000259" key="1">
    <source>
        <dbReference type="Pfam" id="PF18477"/>
    </source>
</evidence>